<evidence type="ECO:0000256" key="6">
    <source>
        <dbReference type="ARBA" id="ARBA00022723"/>
    </source>
</evidence>
<comment type="cofactor">
    <cofactor evidence="1">
        <name>Mo-molybdopterin</name>
        <dbReference type="ChEBI" id="CHEBI:71302"/>
    </cofactor>
</comment>
<dbReference type="GO" id="GO:0004854">
    <property type="term" value="F:xanthine dehydrogenase activity"/>
    <property type="evidence" value="ECO:0007669"/>
    <property type="project" value="UniProtKB-EC"/>
</dbReference>
<reference evidence="13 14" key="1">
    <citation type="submission" date="2024-02" db="EMBL/GenBank/DDBJ databases">
        <title>Genome analysis and characterization of Microbaculum marinisediminis sp. nov., isolated from marine sediment.</title>
        <authorList>
            <person name="Du Z.-J."/>
            <person name="Ye Y.-Q."/>
            <person name="Zhang Z.-R."/>
            <person name="Yuan S.-M."/>
            <person name="Zhang X.-Y."/>
        </authorList>
    </citation>
    <scope>NUCLEOTIDE SEQUENCE [LARGE SCALE GENOMIC DNA]</scope>
    <source>
        <strain evidence="13 14">SDUM1044001</strain>
    </source>
</reference>
<keyword evidence="6" id="KW-0479">Metal-binding</keyword>
<evidence type="ECO:0000256" key="7">
    <source>
        <dbReference type="ARBA" id="ARBA00023002"/>
    </source>
</evidence>
<dbReference type="GO" id="GO:0005506">
    <property type="term" value="F:iron ion binding"/>
    <property type="evidence" value="ECO:0007669"/>
    <property type="project" value="InterPro"/>
</dbReference>
<dbReference type="Gene3D" id="3.30.365.10">
    <property type="entry name" value="Aldehyde oxidase/xanthine dehydrogenase, molybdopterin binding domain"/>
    <property type="match status" value="4"/>
</dbReference>
<dbReference type="InterPro" id="IPR037165">
    <property type="entry name" value="AldOxase/xan_DH_Mopterin-bd_sf"/>
</dbReference>
<dbReference type="PANTHER" id="PTHR11908:SF132">
    <property type="entry name" value="ALDEHYDE OXIDASE 1-RELATED"/>
    <property type="match status" value="1"/>
</dbReference>
<dbReference type="SMART" id="SM01008">
    <property type="entry name" value="Ald_Xan_dh_C"/>
    <property type="match status" value="1"/>
</dbReference>
<dbReference type="SUPFAM" id="SSF56003">
    <property type="entry name" value="Molybdenum cofactor-binding domain"/>
    <property type="match status" value="1"/>
</dbReference>
<organism evidence="13 14">
    <name type="scientific">Microbaculum marinum</name>
    <dbReference type="NCBI Taxonomy" id="1764581"/>
    <lineage>
        <taxon>Bacteria</taxon>
        <taxon>Pseudomonadati</taxon>
        <taxon>Pseudomonadota</taxon>
        <taxon>Alphaproteobacteria</taxon>
        <taxon>Hyphomicrobiales</taxon>
        <taxon>Tepidamorphaceae</taxon>
        <taxon>Microbaculum</taxon>
    </lineage>
</organism>
<keyword evidence="4" id="KW-0500">Molybdenum</keyword>
<evidence type="ECO:0000256" key="2">
    <source>
        <dbReference type="ARBA" id="ARBA00001974"/>
    </source>
</evidence>
<keyword evidence="7 13" id="KW-0560">Oxidoreductase</keyword>
<comment type="cofactor">
    <cofactor evidence="10">
        <name>[2Fe-2S] cluster</name>
        <dbReference type="ChEBI" id="CHEBI:190135"/>
    </cofactor>
</comment>
<evidence type="ECO:0000256" key="3">
    <source>
        <dbReference type="ARBA" id="ARBA00006849"/>
    </source>
</evidence>
<gene>
    <name evidence="13" type="primary">xdhB</name>
    <name evidence="13" type="ORF">V3328_17220</name>
</gene>
<dbReference type="InterPro" id="IPR008274">
    <property type="entry name" value="AldOxase/xan_DH_MoCoBD1"/>
</dbReference>
<comment type="cofactor">
    <cofactor evidence="2">
        <name>FAD</name>
        <dbReference type="ChEBI" id="CHEBI:57692"/>
    </cofactor>
</comment>
<protein>
    <submittedName>
        <fullName evidence="13">Xanthine dehydrogenase molybdopterin binding subunit</fullName>
        <ecNumber evidence="13">1.17.1.4</ecNumber>
    </submittedName>
</protein>
<dbReference type="Pfam" id="PF02738">
    <property type="entry name" value="MoCoBD_1"/>
    <property type="match status" value="1"/>
</dbReference>
<dbReference type="EC" id="1.17.1.4" evidence="13"/>
<evidence type="ECO:0000256" key="8">
    <source>
        <dbReference type="ARBA" id="ARBA00023004"/>
    </source>
</evidence>
<comment type="caution">
    <text evidence="13">The sequence shown here is derived from an EMBL/GenBank/DDBJ whole genome shotgun (WGS) entry which is preliminary data.</text>
</comment>
<dbReference type="RefSeq" id="WP_340330937.1">
    <property type="nucleotide sequence ID" value="NZ_JAZHOF010000007.1"/>
</dbReference>
<dbReference type="Proteomes" id="UP001378188">
    <property type="component" value="Unassembled WGS sequence"/>
</dbReference>
<dbReference type="FunFam" id="3.30.365.10:FF:000002">
    <property type="entry name" value="Xanthine dehydrogenase oxidase"/>
    <property type="match status" value="1"/>
</dbReference>
<dbReference type="Pfam" id="PF01315">
    <property type="entry name" value="Ald_Xan_dh_C"/>
    <property type="match status" value="1"/>
</dbReference>
<dbReference type="FunFam" id="3.30.365.10:FF:000001">
    <property type="entry name" value="Xanthine dehydrogenase oxidase"/>
    <property type="match status" value="1"/>
</dbReference>
<dbReference type="InterPro" id="IPR016208">
    <property type="entry name" value="Ald_Oxase/xanthine_DH-like"/>
</dbReference>
<dbReference type="Pfam" id="PF20256">
    <property type="entry name" value="MoCoBD_2"/>
    <property type="match status" value="1"/>
</dbReference>
<dbReference type="NCBIfam" id="TIGR02965">
    <property type="entry name" value="xanthine_xdhB"/>
    <property type="match status" value="1"/>
</dbReference>
<comment type="similarity">
    <text evidence="3">Belongs to the xanthine dehydrogenase family.</text>
</comment>
<accession>A0AAW9S067</accession>
<dbReference type="InterPro" id="IPR014309">
    <property type="entry name" value="Xanthine_DH_Mopterin-bd_su"/>
</dbReference>
<evidence type="ECO:0000256" key="5">
    <source>
        <dbReference type="ARBA" id="ARBA00022714"/>
    </source>
</evidence>
<evidence type="ECO:0000259" key="12">
    <source>
        <dbReference type="SMART" id="SM01008"/>
    </source>
</evidence>
<evidence type="ECO:0000256" key="1">
    <source>
        <dbReference type="ARBA" id="ARBA00001924"/>
    </source>
</evidence>
<evidence type="ECO:0000256" key="10">
    <source>
        <dbReference type="ARBA" id="ARBA00034078"/>
    </source>
</evidence>
<evidence type="ECO:0000313" key="13">
    <source>
        <dbReference type="EMBL" id="MEJ8573236.1"/>
    </source>
</evidence>
<dbReference type="SUPFAM" id="SSF54665">
    <property type="entry name" value="CO dehydrogenase molybdoprotein N-domain-like"/>
    <property type="match status" value="1"/>
</dbReference>
<dbReference type="InterPro" id="IPR046867">
    <property type="entry name" value="AldOxase/xan_DH_MoCoBD2"/>
</dbReference>
<keyword evidence="8" id="KW-0408">Iron</keyword>
<feature type="domain" description="Aldehyde oxidase/xanthine dehydrogenase a/b hammerhead" evidence="12">
    <location>
        <begin position="36"/>
        <end position="144"/>
    </location>
</feature>
<keyword evidence="9" id="KW-0411">Iron-sulfur</keyword>
<dbReference type="GO" id="GO:0030151">
    <property type="term" value="F:molybdenum ion binding"/>
    <property type="evidence" value="ECO:0007669"/>
    <property type="project" value="InterPro"/>
</dbReference>
<evidence type="ECO:0000256" key="4">
    <source>
        <dbReference type="ARBA" id="ARBA00022505"/>
    </source>
</evidence>
<dbReference type="AlphaFoldDB" id="A0AAW9S067"/>
<dbReference type="GO" id="GO:0051537">
    <property type="term" value="F:2 iron, 2 sulfur cluster binding"/>
    <property type="evidence" value="ECO:0007669"/>
    <property type="project" value="UniProtKB-KW"/>
</dbReference>
<dbReference type="EMBL" id="JAZHOF010000007">
    <property type="protein sequence ID" value="MEJ8573236.1"/>
    <property type="molecule type" value="Genomic_DNA"/>
</dbReference>
<evidence type="ECO:0000313" key="14">
    <source>
        <dbReference type="Proteomes" id="UP001378188"/>
    </source>
</evidence>
<keyword evidence="14" id="KW-1185">Reference proteome</keyword>
<dbReference type="InterPro" id="IPR000674">
    <property type="entry name" value="Ald_Oxase/Xan_DH_a/b"/>
</dbReference>
<evidence type="ECO:0000256" key="9">
    <source>
        <dbReference type="ARBA" id="ARBA00023014"/>
    </source>
</evidence>
<dbReference type="InterPro" id="IPR036856">
    <property type="entry name" value="Ald_Oxase/Xan_DH_a/b_sf"/>
</dbReference>
<comment type="cofactor">
    <cofactor evidence="11">
        <name>Mo-molybdopterin cytosine dinucleotide</name>
        <dbReference type="ChEBI" id="CHEBI:71308"/>
    </cofactor>
</comment>
<name>A0AAW9S067_9HYPH</name>
<dbReference type="Gene3D" id="3.90.1170.50">
    <property type="entry name" value="Aldehyde oxidase/xanthine dehydrogenase, a/b hammerhead"/>
    <property type="match status" value="1"/>
</dbReference>
<evidence type="ECO:0000256" key="11">
    <source>
        <dbReference type="ARBA" id="ARBA00053029"/>
    </source>
</evidence>
<dbReference type="PANTHER" id="PTHR11908">
    <property type="entry name" value="XANTHINE DEHYDROGENASE"/>
    <property type="match status" value="1"/>
</dbReference>
<proteinExistence type="inferred from homology"/>
<keyword evidence="5" id="KW-0001">2Fe-2S</keyword>
<sequence length="786" mass="84356">MSQAPELIVDPHVNATGELRSVHKPVPHDSAERHVAGTALYVDDVFEPAGCLHVAVGGSPSAAGRIARLDLERVRAAPGVVAVATAADIPGHNDISPIGAGDDPILAGDEVVFHGQPLFIVIARDRLSARRAVGLAAIEIEETAPLLTAEAAADANAMVSPDFDIVRGDAAAGIAAAPRRLSGKLMIGGQEHFYLEGQAALAVPEEGGDMYVLTSTQHPSEVQKAVAEMLRQPLSTVTAEVRRMGGGFGGKESQAGQWAVLAALGARITGKPCKLRLDRDDDMIMTGKRHDFATFWKVGFDDEGTLLALELDFLARCGHSADLSVGVVDRTVFHADNAYYLKDIAARSRRLRTNTVSNTAFRGFGGPQGILAIEHVIDQVAHALGQDPFDVRMRNLYGPGRDVTPYGMEVFDNIAPEVMASVAERSGYRARRQEIARFNNENAFLKKGIAITPVKFGISFTTTHLNQAGALVHVYSDGSIHLNHGGTEMGQGLYVKVAQVVADEFGVDVAYVKITATTTAKVPNTSPTAASSGTDLNAMAARLAAAQIRTRLTAFAAEILEGPPEDVRFRDNHVILGNRSMPFAELVNKAYYARISLSSTGFYKTPKIHWDRETARGRPFFYFAYGAACSEVTIDTLTGELRVDRVDIVHDVGKSLNPAIDIGQIEGGFVQGMGWLTTEELVWDERGRLRTHAPSTYKIPTSSDVPAEFHVHLFDCENREGAIYGSKAVGEPPLMLAISVHSAIFDAIAGMARPEAPIPLRAPATPEAILNAIDAVRGDAVQEAYR</sequence>